<evidence type="ECO:0000313" key="7">
    <source>
        <dbReference type="Proteomes" id="UP000278327"/>
    </source>
</evidence>
<comment type="caution">
    <text evidence="6">The sequence shown here is derived from an EMBL/GenBank/DDBJ whole genome shotgun (WGS) entry which is preliminary data.</text>
</comment>
<dbReference type="Gene3D" id="3.40.190.290">
    <property type="match status" value="1"/>
</dbReference>
<dbReference type="Proteomes" id="UP000278327">
    <property type="component" value="Unassembled WGS sequence"/>
</dbReference>
<dbReference type="GO" id="GO:0003677">
    <property type="term" value="F:DNA binding"/>
    <property type="evidence" value="ECO:0007669"/>
    <property type="project" value="UniProtKB-KW"/>
</dbReference>
<gene>
    <name evidence="6" type="ORF">DMP10_01150</name>
</gene>
<comment type="similarity">
    <text evidence="1">Belongs to the LysR transcriptional regulatory family.</text>
</comment>
<dbReference type="GO" id="GO:0005829">
    <property type="term" value="C:cytosol"/>
    <property type="evidence" value="ECO:0007669"/>
    <property type="project" value="TreeGrafter"/>
</dbReference>
<feature type="domain" description="HTH lysR-type" evidence="5">
    <location>
        <begin position="1"/>
        <end position="61"/>
    </location>
</feature>
<dbReference type="Pfam" id="PF00126">
    <property type="entry name" value="HTH_1"/>
    <property type="match status" value="1"/>
</dbReference>
<dbReference type="PRINTS" id="PR00039">
    <property type="entry name" value="HTHLYSR"/>
</dbReference>
<proteinExistence type="inferred from homology"/>
<dbReference type="SUPFAM" id="SSF46785">
    <property type="entry name" value="Winged helix' DNA-binding domain"/>
    <property type="match status" value="1"/>
</dbReference>
<dbReference type="SUPFAM" id="SSF53850">
    <property type="entry name" value="Periplasmic binding protein-like II"/>
    <property type="match status" value="1"/>
</dbReference>
<dbReference type="EMBL" id="QICA01000002">
    <property type="protein sequence ID" value="RNL39570.1"/>
    <property type="molecule type" value="Genomic_DNA"/>
</dbReference>
<dbReference type="PANTHER" id="PTHR30419:SF8">
    <property type="entry name" value="NITROGEN ASSIMILATION TRANSCRIPTIONAL ACTIVATOR-RELATED"/>
    <property type="match status" value="1"/>
</dbReference>
<dbReference type="Pfam" id="PF03466">
    <property type="entry name" value="LysR_substrate"/>
    <property type="match status" value="1"/>
</dbReference>
<dbReference type="Gene3D" id="1.10.10.10">
    <property type="entry name" value="Winged helix-like DNA-binding domain superfamily/Winged helix DNA-binding domain"/>
    <property type="match status" value="1"/>
</dbReference>
<dbReference type="InterPro" id="IPR036390">
    <property type="entry name" value="WH_DNA-bd_sf"/>
</dbReference>
<reference evidence="6 7" key="1">
    <citation type="journal article" date="2019" name="Microbiol. Resour. Announc.">
        <title>Draft Genome Sequences of Type Strains of Gordonibacter faecihominis, Paraeggerthella hongkongensis, Parvibacter caecicola,Slackia equolifaciens, Slackia faecicanis, and Slackia isoflavoniconvertens.</title>
        <authorList>
            <person name="Danylec N."/>
            <person name="Stoll D.A."/>
            <person name="Dotsch A."/>
            <person name="Huch M."/>
        </authorList>
    </citation>
    <scope>NUCLEOTIDE SEQUENCE [LARGE SCALE GENOMIC DNA]</scope>
    <source>
        <strain evidence="6 7">DSM 18785</strain>
    </source>
</reference>
<dbReference type="CDD" id="cd05466">
    <property type="entry name" value="PBP2_LTTR_substrate"/>
    <property type="match status" value="1"/>
</dbReference>
<protein>
    <recommendedName>
        <fullName evidence="5">HTH lysR-type domain-containing protein</fullName>
    </recommendedName>
</protein>
<evidence type="ECO:0000256" key="4">
    <source>
        <dbReference type="ARBA" id="ARBA00023163"/>
    </source>
</evidence>
<evidence type="ECO:0000256" key="3">
    <source>
        <dbReference type="ARBA" id="ARBA00023125"/>
    </source>
</evidence>
<dbReference type="GO" id="GO:0003700">
    <property type="term" value="F:DNA-binding transcription factor activity"/>
    <property type="evidence" value="ECO:0007669"/>
    <property type="project" value="InterPro"/>
</dbReference>
<keyword evidence="7" id="KW-1185">Reference proteome</keyword>
<dbReference type="InterPro" id="IPR036388">
    <property type="entry name" value="WH-like_DNA-bd_sf"/>
</dbReference>
<evidence type="ECO:0000256" key="1">
    <source>
        <dbReference type="ARBA" id="ARBA00009437"/>
    </source>
</evidence>
<evidence type="ECO:0000313" key="6">
    <source>
        <dbReference type="EMBL" id="RNL39570.1"/>
    </source>
</evidence>
<keyword evidence="3" id="KW-0238">DNA-binding</keyword>
<dbReference type="InterPro" id="IPR005119">
    <property type="entry name" value="LysR_subst-bd"/>
</dbReference>
<dbReference type="InterPro" id="IPR050950">
    <property type="entry name" value="HTH-type_LysR_regulators"/>
</dbReference>
<dbReference type="InterPro" id="IPR000847">
    <property type="entry name" value="LysR_HTH_N"/>
</dbReference>
<dbReference type="PANTHER" id="PTHR30419">
    <property type="entry name" value="HTH-TYPE TRANSCRIPTIONAL REGULATOR YBHD"/>
    <property type="match status" value="1"/>
</dbReference>
<organism evidence="6 7">
    <name type="scientific">Adlercreutzia equolifaciens subsp. celatus DSM 18785</name>
    <dbReference type="NCBI Taxonomy" id="1121021"/>
    <lineage>
        <taxon>Bacteria</taxon>
        <taxon>Bacillati</taxon>
        <taxon>Actinomycetota</taxon>
        <taxon>Coriobacteriia</taxon>
        <taxon>Eggerthellales</taxon>
        <taxon>Eggerthellaceae</taxon>
        <taxon>Adlercreutzia</taxon>
    </lineage>
</organism>
<name>A0A3N0AY86_9ACTN</name>
<keyword evidence="4" id="KW-0804">Transcription</keyword>
<sequence>MLNADVRQLEYFVAAADAGSYSSAAKVLYVSPQAVSKSVQALERHLGVMLFDRGPNGISLTEFGRQFRERASELLDAFGQLEAMADDYRHQHTEAVSVGIHSLCFREHGGTIDWNDLLLFHEEHCEIDTSFIEMRGGSIVEDVAKGSLDFGISVLPTECPVDVDGILLRSFPLAALVSGDRFLAGKQQVSIEDLRTGQLVLFSEEDSFNNRLIEEAAREQVVYDVSPLRIRADSDMGFLLNRNLFSVRPLQHARRTTMSDAMRILPIVNGKGESVEIALYLIWHQSRLLSESDRTLIDVIVGMYRPV</sequence>
<dbReference type="FunFam" id="1.10.10.10:FF:000001">
    <property type="entry name" value="LysR family transcriptional regulator"/>
    <property type="match status" value="1"/>
</dbReference>
<evidence type="ECO:0000256" key="2">
    <source>
        <dbReference type="ARBA" id="ARBA00023015"/>
    </source>
</evidence>
<accession>A0A3N0AY86</accession>
<dbReference type="AlphaFoldDB" id="A0A3N0AY86"/>
<evidence type="ECO:0000259" key="5">
    <source>
        <dbReference type="PROSITE" id="PS50931"/>
    </source>
</evidence>
<dbReference type="PROSITE" id="PS50931">
    <property type="entry name" value="HTH_LYSR"/>
    <property type="match status" value="1"/>
</dbReference>
<keyword evidence="2" id="KW-0805">Transcription regulation</keyword>
<dbReference type="RefSeq" id="WP_117284680.1">
    <property type="nucleotide sequence ID" value="NZ_JAMTCE010000009.1"/>
</dbReference>